<dbReference type="Gene3D" id="3.30.720.100">
    <property type="match status" value="1"/>
</dbReference>
<evidence type="ECO:0000259" key="1">
    <source>
        <dbReference type="Pfam" id="PF06983"/>
    </source>
</evidence>
<protein>
    <submittedName>
        <fullName evidence="2">VOC family protein</fullName>
    </submittedName>
</protein>
<evidence type="ECO:0000313" key="2">
    <source>
        <dbReference type="EMBL" id="BBH87431.1"/>
    </source>
</evidence>
<reference evidence="2" key="1">
    <citation type="submission" date="2018-12" db="EMBL/GenBank/DDBJ databases">
        <title>Novel natural products biosynthetic potential of the class Ktedonobacteria.</title>
        <authorList>
            <person name="Zheng Y."/>
            <person name="Saitou A."/>
            <person name="Wang C.M."/>
            <person name="Toyoda A."/>
            <person name="Minakuchi Y."/>
            <person name="Sekiguchi Y."/>
            <person name="Ueda K."/>
            <person name="Takano H."/>
            <person name="Sakai Y."/>
            <person name="Yokota A."/>
            <person name="Yabe S."/>
        </authorList>
    </citation>
    <scope>NUCLEOTIDE SEQUENCE</scope>
    <source>
        <strain evidence="2">COM3</strain>
    </source>
</reference>
<dbReference type="SUPFAM" id="SSF54593">
    <property type="entry name" value="Glyoxalase/Bleomycin resistance protein/Dihydroxybiphenyl dioxygenase"/>
    <property type="match status" value="1"/>
</dbReference>
<organism evidence="2">
    <name type="scientific">Thermosporothrix sp. COM3</name>
    <dbReference type="NCBI Taxonomy" id="2490863"/>
    <lineage>
        <taxon>Bacteria</taxon>
        <taxon>Bacillati</taxon>
        <taxon>Chloroflexota</taxon>
        <taxon>Ktedonobacteria</taxon>
        <taxon>Ktedonobacterales</taxon>
        <taxon>Thermosporotrichaceae</taxon>
        <taxon>Thermosporothrix</taxon>
    </lineage>
</organism>
<dbReference type="AlphaFoldDB" id="A0A455SJF6"/>
<dbReference type="EMBL" id="AP019376">
    <property type="protein sequence ID" value="BBH87431.1"/>
    <property type="molecule type" value="Genomic_DNA"/>
</dbReference>
<dbReference type="InterPro" id="IPR028973">
    <property type="entry name" value="PhnB-like"/>
</dbReference>
<dbReference type="PANTHER" id="PTHR33990:SF4">
    <property type="entry name" value="PHNB-LIKE DOMAIN-CONTAINING PROTEIN"/>
    <property type="match status" value="1"/>
</dbReference>
<gene>
    <name evidence="2" type="ORF">KTC_21820</name>
</gene>
<dbReference type="CDD" id="cd06588">
    <property type="entry name" value="PhnB_like"/>
    <property type="match status" value="1"/>
</dbReference>
<accession>A0A455SJF6</accession>
<dbReference type="PIRSF" id="PIRSF021700">
    <property type="entry name" value="3_dmu_93_MTrfase"/>
    <property type="match status" value="1"/>
</dbReference>
<name>A0A455SJF6_9CHLR</name>
<dbReference type="InterPro" id="IPR029068">
    <property type="entry name" value="Glyas_Bleomycin-R_OHBP_Dase"/>
</dbReference>
<sequence length="144" mass="16466">MEYPEQNFTPYLLFVGELCGRAEEAITFYMSLFKDSRLLNIERYEEEEMAGEKAGTVKLARFSLKGQEFLAQDSGQGHHFTFTPAMSLFVRCETEAEMDTLYQKLSEGGGVLMPADQYLPGERFGWVVDKYGVSWQLHMLIPTP</sequence>
<dbReference type="Pfam" id="PF06983">
    <property type="entry name" value="3-dmu-9_3-mt"/>
    <property type="match status" value="1"/>
</dbReference>
<feature type="domain" description="PhnB-like" evidence="1">
    <location>
        <begin position="7"/>
        <end position="137"/>
    </location>
</feature>
<proteinExistence type="predicted"/>
<dbReference type="PANTHER" id="PTHR33990">
    <property type="entry name" value="PROTEIN YJDN-RELATED"/>
    <property type="match status" value="1"/>
</dbReference>
<dbReference type="Gene3D" id="3.30.720.110">
    <property type="match status" value="1"/>
</dbReference>
<dbReference type="InterPro" id="IPR009725">
    <property type="entry name" value="3_dmu_93_MTrfase"/>
</dbReference>